<evidence type="ECO:0000256" key="1">
    <source>
        <dbReference type="ARBA" id="ARBA00022527"/>
    </source>
</evidence>
<gene>
    <name evidence="3" type="ORF">Val02_48200</name>
</gene>
<dbReference type="InterPro" id="IPR003594">
    <property type="entry name" value="HATPase_dom"/>
</dbReference>
<dbReference type="InterPro" id="IPR036890">
    <property type="entry name" value="HATPase_C_sf"/>
</dbReference>
<dbReference type="RefSeq" id="WP_203901430.1">
    <property type="nucleotide sequence ID" value="NZ_BOPF01000018.1"/>
</dbReference>
<keyword evidence="1" id="KW-0808">Transferase</keyword>
<evidence type="ECO:0000313" key="3">
    <source>
        <dbReference type="EMBL" id="GIJ47934.1"/>
    </source>
</evidence>
<evidence type="ECO:0000259" key="2">
    <source>
        <dbReference type="Pfam" id="PF13581"/>
    </source>
</evidence>
<sequence>MDDNAVRLLLHETVEFGDLSDLRTRLLRLTAAAGLAPERGQDFAVAVHEAAANAVRHGGGRGEVVVTRDGDRRLTAEISDHGPGLPSGVAAALPDPEATGGRGLWMADALTEHLRVDTCRRGTTVRFDMTLDPP</sequence>
<feature type="domain" description="Histidine kinase/HSP90-like ATPase" evidence="2">
    <location>
        <begin position="19"/>
        <end position="127"/>
    </location>
</feature>
<keyword evidence="1" id="KW-0723">Serine/threonine-protein kinase</keyword>
<dbReference type="InterPro" id="IPR050267">
    <property type="entry name" value="Anti-sigma-factor_SerPK"/>
</dbReference>
<dbReference type="PANTHER" id="PTHR35526:SF3">
    <property type="entry name" value="ANTI-SIGMA-F FACTOR RSBW"/>
    <property type="match status" value="1"/>
</dbReference>
<evidence type="ECO:0000313" key="4">
    <source>
        <dbReference type="Proteomes" id="UP000619260"/>
    </source>
</evidence>
<comment type="caution">
    <text evidence="3">The sequence shown here is derived from an EMBL/GenBank/DDBJ whole genome shotgun (WGS) entry which is preliminary data.</text>
</comment>
<dbReference type="Pfam" id="PF13581">
    <property type="entry name" value="HATPase_c_2"/>
    <property type="match status" value="1"/>
</dbReference>
<proteinExistence type="predicted"/>
<dbReference type="EMBL" id="BOPF01000018">
    <property type="protein sequence ID" value="GIJ47934.1"/>
    <property type="molecule type" value="Genomic_DNA"/>
</dbReference>
<reference evidence="3" key="1">
    <citation type="submission" date="2021-01" db="EMBL/GenBank/DDBJ databases">
        <title>Whole genome shotgun sequence of Virgisporangium aliadipatigenens NBRC 105644.</title>
        <authorList>
            <person name="Komaki H."/>
            <person name="Tamura T."/>
        </authorList>
    </citation>
    <scope>NUCLEOTIDE SEQUENCE</scope>
    <source>
        <strain evidence="3">NBRC 105644</strain>
    </source>
</reference>
<protein>
    <recommendedName>
        <fullName evidence="2">Histidine kinase/HSP90-like ATPase domain-containing protein</fullName>
    </recommendedName>
</protein>
<dbReference type="AlphaFoldDB" id="A0A8J4DRR0"/>
<dbReference type="SUPFAM" id="SSF55874">
    <property type="entry name" value="ATPase domain of HSP90 chaperone/DNA topoisomerase II/histidine kinase"/>
    <property type="match status" value="1"/>
</dbReference>
<accession>A0A8J4DRR0</accession>
<dbReference type="Proteomes" id="UP000619260">
    <property type="component" value="Unassembled WGS sequence"/>
</dbReference>
<keyword evidence="1" id="KW-0418">Kinase</keyword>
<organism evidence="3 4">
    <name type="scientific">Virgisporangium aliadipatigenens</name>
    <dbReference type="NCBI Taxonomy" id="741659"/>
    <lineage>
        <taxon>Bacteria</taxon>
        <taxon>Bacillati</taxon>
        <taxon>Actinomycetota</taxon>
        <taxon>Actinomycetes</taxon>
        <taxon>Micromonosporales</taxon>
        <taxon>Micromonosporaceae</taxon>
        <taxon>Virgisporangium</taxon>
    </lineage>
</organism>
<name>A0A8J4DRR0_9ACTN</name>
<dbReference type="PANTHER" id="PTHR35526">
    <property type="entry name" value="ANTI-SIGMA-F FACTOR RSBW-RELATED"/>
    <property type="match status" value="1"/>
</dbReference>
<dbReference type="CDD" id="cd16936">
    <property type="entry name" value="HATPase_RsbW-like"/>
    <property type="match status" value="1"/>
</dbReference>
<dbReference type="GO" id="GO:0004674">
    <property type="term" value="F:protein serine/threonine kinase activity"/>
    <property type="evidence" value="ECO:0007669"/>
    <property type="project" value="UniProtKB-KW"/>
</dbReference>
<dbReference type="Gene3D" id="3.30.565.10">
    <property type="entry name" value="Histidine kinase-like ATPase, C-terminal domain"/>
    <property type="match status" value="1"/>
</dbReference>
<keyword evidence="4" id="KW-1185">Reference proteome</keyword>